<dbReference type="InterPro" id="IPR036291">
    <property type="entry name" value="NAD(P)-bd_dom_sf"/>
</dbReference>
<evidence type="ECO:0000256" key="6">
    <source>
        <dbReference type="HAMAP-Rule" id="MF_01265"/>
    </source>
</evidence>
<keyword evidence="5 6" id="KW-0520">NAD</keyword>
<feature type="binding site" evidence="6">
    <location>
        <position position="119"/>
    </location>
    <ligand>
        <name>NAD(+)</name>
        <dbReference type="ChEBI" id="CHEBI:57540"/>
    </ligand>
</feature>
<dbReference type="GO" id="GO:0016639">
    <property type="term" value="F:oxidoreductase activity, acting on the CH-NH2 group of donors, NAD or NADP as acceptor"/>
    <property type="evidence" value="ECO:0007669"/>
    <property type="project" value="UniProtKB-UniRule"/>
</dbReference>
<evidence type="ECO:0000259" key="7">
    <source>
        <dbReference type="Pfam" id="PF01958"/>
    </source>
</evidence>
<dbReference type="GO" id="GO:0033735">
    <property type="term" value="F:aspartate dehydrogenase [NAD(P)+] activity"/>
    <property type="evidence" value="ECO:0007669"/>
    <property type="project" value="UniProtKB-EC"/>
</dbReference>
<keyword evidence="2 6" id="KW-0662">Pyridine nucleotide biosynthesis</keyword>
<dbReference type="Gene3D" id="3.40.50.720">
    <property type="entry name" value="NAD(P)-binding Rossmann-like Domain"/>
    <property type="match status" value="1"/>
</dbReference>
<feature type="binding site" evidence="6">
    <location>
        <position position="185"/>
    </location>
    <ligand>
        <name>NAD(+)</name>
        <dbReference type="ChEBI" id="CHEBI:57540"/>
    </ligand>
</feature>
<reference evidence="10 12" key="1">
    <citation type="submission" date="2020-03" db="EMBL/GenBank/DDBJ databases">
        <title>Genomic Encyclopedia of Type Strains, Phase IV (KMG-IV): sequencing the most valuable type-strain genomes for metagenomic binning, comparative biology and taxonomic classification.</title>
        <authorList>
            <person name="Goeker M."/>
        </authorList>
    </citation>
    <scope>NUCLEOTIDE SEQUENCE [LARGE SCALE GENOMIC DNA]</scope>
    <source>
        <strain evidence="10 12">DSM 26613</strain>
    </source>
</reference>
<evidence type="ECO:0000313" key="9">
    <source>
        <dbReference type="EMBL" id="HJH24273.1"/>
    </source>
</evidence>
<dbReference type="PANTHER" id="PTHR31873">
    <property type="entry name" value="L-ASPARTATE DEHYDROGENASE-RELATED"/>
    <property type="match status" value="1"/>
</dbReference>
<comment type="miscellaneous">
    <text evidence="6">The iminoaspartate product is unstable in aqueous solution and can decompose to oxaloacetate and ammonia.</text>
</comment>
<dbReference type="InterPro" id="IPR005106">
    <property type="entry name" value="Asp/hSer_DH_NAD-bd"/>
</dbReference>
<dbReference type="InterPro" id="IPR011182">
    <property type="entry name" value="L-Asp_DH"/>
</dbReference>
<comment type="caution">
    <text evidence="9">The sequence shown here is derived from an EMBL/GenBank/DDBJ whole genome shotgun (WGS) entry which is preliminary data.</text>
</comment>
<dbReference type="AlphaFoldDB" id="A0A9D3AAK3"/>
<reference evidence="9" key="2">
    <citation type="journal article" date="2021" name="PeerJ">
        <title>Extensive microbial diversity within the chicken gut microbiome revealed by metagenomics and culture.</title>
        <authorList>
            <person name="Gilroy R."/>
            <person name="Ravi A."/>
            <person name="Getino M."/>
            <person name="Pursley I."/>
            <person name="Horton D.L."/>
            <person name="Alikhan N.F."/>
            <person name="Baker D."/>
            <person name="Gharbi K."/>
            <person name="Hall N."/>
            <person name="Watson M."/>
            <person name="Adriaenssens E.M."/>
            <person name="Foster-Nyarko E."/>
            <person name="Jarju S."/>
            <person name="Secka A."/>
            <person name="Antonio M."/>
            <person name="Oren A."/>
            <person name="Chaudhuri R.R."/>
            <person name="La Ragione R."/>
            <person name="Hildebrand F."/>
            <person name="Pallen M.J."/>
        </authorList>
    </citation>
    <scope>NUCLEOTIDE SEQUENCE</scope>
    <source>
        <strain evidence="9">CHK175-13533</strain>
    </source>
</reference>
<dbReference type="NCBIfam" id="NF009828">
    <property type="entry name" value="PRK13303.1-3"/>
    <property type="match status" value="1"/>
</dbReference>
<evidence type="ECO:0000259" key="8">
    <source>
        <dbReference type="Pfam" id="PF03447"/>
    </source>
</evidence>
<dbReference type="EMBL" id="JAATIZ010000002">
    <property type="protein sequence ID" value="NJB65064.1"/>
    <property type="molecule type" value="Genomic_DNA"/>
</dbReference>
<feature type="domain" description="Aspartate dehydrogenase" evidence="7">
    <location>
        <begin position="162"/>
        <end position="249"/>
    </location>
</feature>
<sequence length="263" mass="28629">MSYRIGLIGFGAINQDVLRSLQPLIEQLQAEVMVLRQHEAQIAGVQVCTHIDELLAFKPQFIIEAASQDAVVQYLPMCLATQATVVVSSVGAFTQPGLLETAQQLCQQHGSRIILPSGAVGGLDYIQSLKDAPDLTLVYDSLKPVKAWSNELIAAGIDPSTITEPYVMFEGNAAEAARLYPKNLNVAATLALAGPGLERTTVRVIVDPALERNTHRIHVQSQFGKMSMEIRNFPSPTNPKSSWIVAQSIASVVKREFAVLQLR</sequence>
<dbReference type="Proteomes" id="UP000783934">
    <property type="component" value="Unassembled WGS sequence"/>
</dbReference>
<dbReference type="PANTHER" id="PTHR31873:SF6">
    <property type="entry name" value="ASPARTATE DEHYDROGENASE DOMAIN-CONTAINING PROTEIN"/>
    <property type="match status" value="1"/>
</dbReference>
<evidence type="ECO:0000256" key="2">
    <source>
        <dbReference type="ARBA" id="ARBA00022642"/>
    </source>
</evidence>
<reference evidence="9" key="3">
    <citation type="submission" date="2021-09" db="EMBL/GenBank/DDBJ databases">
        <authorList>
            <person name="Gilroy R."/>
        </authorList>
    </citation>
    <scope>NUCLEOTIDE SEQUENCE</scope>
    <source>
        <strain evidence="9">CHK175-13533</strain>
    </source>
</reference>
<feature type="domain" description="Aspartate/homoserine dehydrogenase NAD-binding" evidence="8">
    <location>
        <begin position="9"/>
        <end position="116"/>
    </location>
</feature>
<comment type="function">
    <text evidence="6">Specifically catalyzes the NAD or NADP-dependent dehydrogenation of L-aspartate to iminoaspartate.</text>
</comment>
<protein>
    <recommendedName>
        <fullName evidence="6">L-aspartate dehydrogenase</fullName>
        <ecNumber evidence="6">1.4.1.21</ecNumber>
    </recommendedName>
</protein>
<comment type="pathway">
    <text evidence="6">Cofactor biosynthesis; NAD(+) biosynthesis; iminoaspartate from L-aspartate (dehydrogenase route): step 1/1.</text>
</comment>
<evidence type="ECO:0000256" key="1">
    <source>
        <dbReference type="ARBA" id="ARBA00008331"/>
    </source>
</evidence>
<comment type="catalytic activity">
    <reaction evidence="6">
        <text>L-aspartate + NAD(+) + H2O = oxaloacetate + NH4(+) + NADH + H(+)</text>
        <dbReference type="Rhea" id="RHEA:11788"/>
        <dbReference type="ChEBI" id="CHEBI:15377"/>
        <dbReference type="ChEBI" id="CHEBI:15378"/>
        <dbReference type="ChEBI" id="CHEBI:16452"/>
        <dbReference type="ChEBI" id="CHEBI:28938"/>
        <dbReference type="ChEBI" id="CHEBI:29991"/>
        <dbReference type="ChEBI" id="CHEBI:57540"/>
        <dbReference type="ChEBI" id="CHEBI:57945"/>
        <dbReference type="EC" id="1.4.1.21"/>
    </reaction>
</comment>
<evidence type="ECO:0000313" key="12">
    <source>
        <dbReference type="Proteomes" id="UP000783934"/>
    </source>
</evidence>
<keyword evidence="4 6" id="KW-0560">Oxidoreductase</keyword>
<evidence type="ECO:0000256" key="4">
    <source>
        <dbReference type="ARBA" id="ARBA00023002"/>
    </source>
</evidence>
<comment type="similarity">
    <text evidence="1 6">Belongs to the L-aspartate dehydrogenase family.</text>
</comment>
<dbReference type="EMBL" id="DYTQ01000080">
    <property type="protein sequence ID" value="HJH24273.1"/>
    <property type="molecule type" value="Genomic_DNA"/>
</dbReference>
<dbReference type="SUPFAM" id="SSF51735">
    <property type="entry name" value="NAD(P)-binding Rossmann-fold domains"/>
    <property type="match status" value="1"/>
</dbReference>
<dbReference type="RefSeq" id="WP_167661128.1">
    <property type="nucleotide sequence ID" value="NZ_BMCQ01000001.1"/>
</dbReference>
<dbReference type="GO" id="GO:0009435">
    <property type="term" value="P:NAD+ biosynthetic process"/>
    <property type="evidence" value="ECO:0007669"/>
    <property type="project" value="UniProtKB-UniRule"/>
</dbReference>
<feature type="active site" evidence="6">
    <location>
        <position position="215"/>
    </location>
</feature>
<dbReference type="Proteomes" id="UP000700248">
    <property type="component" value="Unassembled WGS sequence"/>
</dbReference>
<dbReference type="Pfam" id="PF01958">
    <property type="entry name" value="Asp_DH_C"/>
    <property type="match status" value="1"/>
</dbReference>
<evidence type="ECO:0000313" key="11">
    <source>
        <dbReference type="Proteomes" id="UP000700248"/>
    </source>
</evidence>
<gene>
    <name evidence="6" type="primary">nadX</name>
    <name evidence="10" type="ORF">GGR41_001293</name>
    <name evidence="9" type="ORF">K8U84_06945</name>
</gene>
<dbReference type="PIRSF" id="PIRSF005227">
    <property type="entry name" value="Asp_dh_NAD_syn"/>
    <property type="match status" value="1"/>
</dbReference>
<dbReference type="HAMAP" id="MF_01265">
    <property type="entry name" value="NadX"/>
    <property type="match status" value="1"/>
</dbReference>
<evidence type="ECO:0000256" key="3">
    <source>
        <dbReference type="ARBA" id="ARBA00022857"/>
    </source>
</evidence>
<evidence type="ECO:0000313" key="10">
    <source>
        <dbReference type="EMBL" id="NJB65064.1"/>
    </source>
</evidence>
<proteinExistence type="inferred from homology"/>
<dbReference type="GO" id="GO:0051287">
    <property type="term" value="F:NAD binding"/>
    <property type="evidence" value="ECO:0007669"/>
    <property type="project" value="UniProtKB-UniRule"/>
</dbReference>
<dbReference type="InterPro" id="IPR020626">
    <property type="entry name" value="Asp_DH_prok"/>
</dbReference>
<dbReference type="InterPro" id="IPR002811">
    <property type="entry name" value="Asp_DH"/>
</dbReference>
<dbReference type="SUPFAM" id="SSF55347">
    <property type="entry name" value="Glyceraldehyde-3-phosphate dehydrogenase-like, C-terminal domain"/>
    <property type="match status" value="1"/>
</dbReference>
<accession>A0A9D3AAK3</accession>
<dbReference type="Pfam" id="PF03447">
    <property type="entry name" value="NAD_binding_3"/>
    <property type="match status" value="1"/>
</dbReference>
<comment type="catalytic activity">
    <reaction evidence="6">
        <text>L-aspartate + NADP(+) + H2O = oxaloacetate + NH4(+) + NADPH + H(+)</text>
        <dbReference type="Rhea" id="RHEA:11784"/>
        <dbReference type="ChEBI" id="CHEBI:15377"/>
        <dbReference type="ChEBI" id="CHEBI:15378"/>
        <dbReference type="ChEBI" id="CHEBI:16452"/>
        <dbReference type="ChEBI" id="CHEBI:28938"/>
        <dbReference type="ChEBI" id="CHEBI:29991"/>
        <dbReference type="ChEBI" id="CHEBI:57783"/>
        <dbReference type="ChEBI" id="CHEBI:58349"/>
        <dbReference type="EC" id="1.4.1.21"/>
    </reaction>
</comment>
<evidence type="ECO:0000256" key="5">
    <source>
        <dbReference type="ARBA" id="ARBA00023027"/>
    </source>
</evidence>
<dbReference type="EC" id="1.4.1.21" evidence="6"/>
<organism evidence="9 11">
    <name type="scientific">Paenalcaligenes hominis</name>
    <dbReference type="NCBI Taxonomy" id="643674"/>
    <lineage>
        <taxon>Bacteria</taxon>
        <taxon>Pseudomonadati</taxon>
        <taxon>Pseudomonadota</taxon>
        <taxon>Betaproteobacteria</taxon>
        <taxon>Burkholderiales</taxon>
        <taxon>Alcaligenaceae</taxon>
        <taxon>Paenalcaligenes</taxon>
    </lineage>
</organism>
<name>A0A9D3AAK3_9BURK</name>
<dbReference type="GO" id="GO:0050661">
    <property type="term" value="F:NADP binding"/>
    <property type="evidence" value="ECO:0007669"/>
    <property type="project" value="UniProtKB-UniRule"/>
</dbReference>
<keyword evidence="12" id="KW-1185">Reference proteome</keyword>
<dbReference type="Gene3D" id="3.30.360.10">
    <property type="entry name" value="Dihydrodipicolinate Reductase, domain 2"/>
    <property type="match status" value="1"/>
</dbReference>
<keyword evidence="3 6" id="KW-0521">NADP</keyword>